<name>G6E7F9_9SPHN</name>
<evidence type="ECO:0000313" key="1">
    <source>
        <dbReference type="EMBL" id="EHJ62782.1"/>
    </source>
</evidence>
<protein>
    <submittedName>
        <fullName evidence="1">Uncharacterized protein</fullName>
    </submittedName>
</protein>
<dbReference type="Proteomes" id="UP000004030">
    <property type="component" value="Unassembled WGS sequence"/>
</dbReference>
<comment type="caution">
    <text evidence="1">The sequence shown here is derived from an EMBL/GenBank/DDBJ whole genome shotgun (WGS) entry which is preliminary data.</text>
</comment>
<keyword evidence="2" id="KW-1185">Reference proteome</keyword>
<dbReference type="AlphaFoldDB" id="G6E7F9"/>
<proteinExistence type="predicted"/>
<gene>
    <name evidence="1" type="ORF">NSU_0294</name>
</gene>
<dbReference type="EMBL" id="AGFM01000006">
    <property type="protein sequence ID" value="EHJ62782.1"/>
    <property type="molecule type" value="Genomic_DNA"/>
</dbReference>
<organism evidence="1 2">
    <name type="scientific">Novosphingobium pentaromativorans US6-1</name>
    <dbReference type="NCBI Taxonomy" id="1088721"/>
    <lineage>
        <taxon>Bacteria</taxon>
        <taxon>Pseudomonadati</taxon>
        <taxon>Pseudomonadota</taxon>
        <taxon>Alphaproteobacteria</taxon>
        <taxon>Sphingomonadales</taxon>
        <taxon>Sphingomonadaceae</taxon>
        <taxon>Novosphingobium</taxon>
    </lineage>
</organism>
<reference evidence="1 2" key="1">
    <citation type="journal article" date="2012" name="J. Bacteriol.">
        <title>Genome sequence of benzo(a)pyrene-degrading bacterium Novosphingobium pentaromativorans US6-1.</title>
        <authorList>
            <person name="Luo Y.R."/>
            <person name="Kang S.G."/>
            <person name="Kim S.J."/>
            <person name="Kim M.R."/>
            <person name="Li N."/>
            <person name="Lee J.H."/>
            <person name="Kwon K.K."/>
        </authorList>
    </citation>
    <scope>NUCLEOTIDE SEQUENCE [LARGE SCALE GENOMIC DNA]</scope>
    <source>
        <strain evidence="1 2">US6-1</strain>
    </source>
</reference>
<sequence length="129" mass="14712">MLRPANRAAEEAMREIKGKVRVEIKGGVANQRRRGLYWSVAALVAPLLNDMHGLTLDEQDLHDITRDKLRVYDEQVLPSGEVYRRRRSTSNRAMNEAERAEFTTKALHLWSTWTGVAVETLHTEARDAA</sequence>
<dbReference type="PATRIC" id="fig|1088721.3.peg.292"/>
<accession>G6E7F9</accession>
<evidence type="ECO:0000313" key="2">
    <source>
        <dbReference type="Proteomes" id="UP000004030"/>
    </source>
</evidence>
<dbReference type="RefSeq" id="WP_007011211.1">
    <property type="nucleotide sequence ID" value="NZ_CP009291.1"/>
</dbReference>